<proteinExistence type="predicted"/>
<feature type="coiled-coil region" evidence="1">
    <location>
        <begin position="268"/>
        <end position="323"/>
    </location>
</feature>
<gene>
    <name evidence="3" type="ORF">SteCoe_16193</name>
</gene>
<evidence type="ECO:0000313" key="4">
    <source>
        <dbReference type="Proteomes" id="UP000187209"/>
    </source>
</evidence>
<feature type="domain" description="PX" evidence="2">
    <location>
        <begin position="20"/>
        <end position="132"/>
    </location>
</feature>
<dbReference type="CDD" id="cd06093">
    <property type="entry name" value="PX_domain"/>
    <property type="match status" value="1"/>
</dbReference>
<protein>
    <recommendedName>
        <fullName evidence="2">PX domain-containing protein</fullName>
    </recommendedName>
</protein>
<organism evidence="3 4">
    <name type="scientific">Stentor coeruleus</name>
    <dbReference type="NCBI Taxonomy" id="5963"/>
    <lineage>
        <taxon>Eukaryota</taxon>
        <taxon>Sar</taxon>
        <taxon>Alveolata</taxon>
        <taxon>Ciliophora</taxon>
        <taxon>Postciliodesmatophora</taxon>
        <taxon>Heterotrichea</taxon>
        <taxon>Heterotrichida</taxon>
        <taxon>Stentoridae</taxon>
        <taxon>Stentor</taxon>
    </lineage>
</organism>
<dbReference type="PANTHER" id="PTHR10555:SF170">
    <property type="entry name" value="FI18122P1"/>
    <property type="match status" value="1"/>
</dbReference>
<dbReference type="SUPFAM" id="SSF64268">
    <property type="entry name" value="PX domain"/>
    <property type="match status" value="1"/>
</dbReference>
<dbReference type="InterPro" id="IPR036871">
    <property type="entry name" value="PX_dom_sf"/>
</dbReference>
<comment type="caution">
    <text evidence="3">The sequence shown here is derived from an EMBL/GenBank/DDBJ whole genome shotgun (WGS) entry which is preliminary data.</text>
</comment>
<dbReference type="GO" id="GO:0035091">
    <property type="term" value="F:phosphatidylinositol binding"/>
    <property type="evidence" value="ECO:0007669"/>
    <property type="project" value="InterPro"/>
</dbReference>
<dbReference type="GO" id="GO:0005768">
    <property type="term" value="C:endosome"/>
    <property type="evidence" value="ECO:0007669"/>
    <property type="project" value="TreeGrafter"/>
</dbReference>
<dbReference type="Gene3D" id="3.30.1520.10">
    <property type="entry name" value="Phox-like domain"/>
    <property type="match status" value="1"/>
</dbReference>
<dbReference type="PANTHER" id="PTHR10555">
    <property type="entry name" value="SORTING NEXIN"/>
    <property type="match status" value="1"/>
</dbReference>
<accession>A0A1R2C1S2</accession>
<dbReference type="OrthoDB" id="289314at2759"/>
<dbReference type="Proteomes" id="UP000187209">
    <property type="component" value="Unassembled WGS sequence"/>
</dbReference>
<sequence>MGNYEREIAIGSILASSVSFDTRPSISITTHGVIQDKGYTLYKISGKDTDGDFEVHRRYKDFSYLRIWLVKYWPGCYVPQIPGKCRIGNMDKRNVEKRRKLLDVFVNKLTILKHLYNSNPFQCFIRNPNSYETVSKEFQERSYEDIASGFIQAFNELGCLNISQKDEEKVSKNLRYFNYALASFQAFESICNENVEEFYNFEESMEDLMGSIKEVNDFYSEFYDSKGYEIKLRNQFTNPYMILLDWSRAEVLDLQAIIEAIEGRNVIMKKYRKVNEKYDNEVKNLDLVKSGKKKGLNFNLKGENEQKDLVDKLENEVKAMEVVYRMSTLQLLHKDFPVFKQYKVHKHEVILRTFSSASVEEFQELVSQIVRLEEF</sequence>
<name>A0A1R2C1S2_9CILI</name>
<dbReference type="PROSITE" id="PS50195">
    <property type="entry name" value="PX"/>
    <property type="match status" value="1"/>
</dbReference>
<evidence type="ECO:0000256" key="1">
    <source>
        <dbReference type="SAM" id="Coils"/>
    </source>
</evidence>
<dbReference type="InterPro" id="IPR001683">
    <property type="entry name" value="PX_dom"/>
</dbReference>
<dbReference type="Pfam" id="PF00787">
    <property type="entry name" value="PX"/>
    <property type="match status" value="1"/>
</dbReference>
<evidence type="ECO:0000313" key="3">
    <source>
        <dbReference type="EMBL" id="OMJ82982.1"/>
    </source>
</evidence>
<evidence type="ECO:0000259" key="2">
    <source>
        <dbReference type="PROSITE" id="PS50195"/>
    </source>
</evidence>
<keyword evidence="4" id="KW-1185">Reference proteome</keyword>
<dbReference type="AlphaFoldDB" id="A0A1R2C1S2"/>
<reference evidence="3 4" key="1">
    <citation type="submission" date="2016-11" db="EMBL/GenBank/DDBJ databases">
        <title>The macronuclear genome of Stentor coeruleus: a giant cell with tiny introns.</title>
        <authorList>
            <person name="Slabodnick M."/>
            <person name="Ruby J.G."/>
            <person name="Reiff S.B."/>
            <person name="Swart E.C."/>
            <person name="Gosai S."/>
            <person name="Prabakaran S."/>
            <person name="Witkowska E."/>
            <person name="Larue G.E."/>
            <person name="Fisher S."/>
            <person name="Freeman R.M."/>
            <person name="Gunawardena J."/>
            <person name="Chu W."/>
            <person name="Stover N.A."/>
            <person name="Gregory B.D."/>
            <person name="Nowacki M."/>
            <person name="Derisi J."/>
            <person name="Roy S.W."/>
            <person name="Marshall W.F."/>
            <person name="Sood P."/>
        </authorList>
    </citation>
    <scope>NUCLEOTIDE SEQUENCE [LARGE SCALE GENOMIC DNA]</scope>
    <source>
        <strain evidence="3">WM001</strain>
    </source>
</reference>
<dbReference type="EMBL" id="MPUH01000320">
    <property type="protein sequence ID" value="OMJ82982.1"/>
    <property type="molecule type" value="Genomic_DNA"/>
</dbReference>
<keyword evidence="1" id="KW-0175">Coiled coil</keyword>
<dbReference type="SMART" id="SM00312">
    <property type="entry name" value="PX"/>
    <property type="match status" value="1"/>
</dbReference>